<keyword evidence="9" id="KW-1185">Reference proteome</keyword>
<dbReference type="InterPro" id="IPR018076">
    <property type="entry name" value="T2SS_GspF_dom"/>
</dbReference>
<feature type="transmembrane region" description="Helical" evidence="6">
    <location>
        <begin position="271"/>
        <end position="292"/>
    </location>
</feature>
<evidence type="ECO:0000256" key="1">
    <source>
        <dbReference type="ARBA" id="ARBA00004651"/>
    </source>
</evidence>
<evidence type="ECO:0000256" key="2">
    <source>
        <dbReference type="ARBA" id="ARBA00022475"/>
    </source>
</evidence>
<dbReference type="PANTHER" id="PTHR35007">
    <property type="entry name" value="INTEGRAL MEMBRANE PROTEIN-RELATED"/>
    <property type="match status" value="1"/>
</dbReference>
<evidence type="ECO:0000256" key="6">
    <source>
        <dbReference type="SAM" id="Phobius"/>
    </source>
</evidence>
<feature type="domain" description="Type II secretion system protein GspF" evidence="7">
    <location>
        <begin position="159"/>
        <end position="288"/>
    </location>
</feature>
<keyword evidence="5 6" id="KW-0472">Membrane</keyword>
<evidence type="ECO:0000313" key="8">
    <source>
        <dbReference type="EMBL" id="QJC51260.1"/>
    </source>
</evidence>
<sequence length="296" mass="31722">MGYGWGFLVMAMAWIAMATVTLGWRRGWSEAWSGVRTRDRDRIGRLLGGEALLRLAARSGMPQAVEDRLAALHALLVPLQGERWTTSDTRRLAASAVAGGYAAAAGGWLVAAAAGEPLIAWLGLFAGLLLPAGKLRDIKVKAQRRKQELLLGLPDLLGKLTLLVGAGETVQRALARCAERPLRGGADDPLHAELARTVQLLASGHPFSAALESFSRRCAVQEASVFATVLLLNYRRGGDQLSLALKEISIPLWDKRRSAARARGEEASSRLVFPLVGIFFILMIVVGAPAVLMMGG</sequence>
<dbReference type="RefSeq" id="WP_168906911.1">
    <property type="nucleotide sequence ID" value="NZ_CP051428.1"/>
</dbReference>
<dbReference type="GO" id="GO:0005886">
    <property type="term" value="C:plasma membrane"/>
    <property type="evidence" value="ECO:0007669"/>
    <property type="project" value="UniProtKB-SubCell"/>
</dbReference>
<evidence type="ECO:0000256" key="3">
    <source>
        <dbReference type="ARBA" id="ARBA00022692"/>
    </source>
</evidence>
<dbReference type="EMBL" id="CP051428">
    <property type="protein sequence ID" value="QJC51260.1"/>
    <property type="molecule type" value="Genomic_DNA"/>
</dbReference>
<keyword evidence="3 6" id="KW-0812">Transmembrane</keyword>
<organism evidence="8 9">
    <name type="scientific">Paenibacillus albicereus</name>
    <dbReference type="NCBI Taxonomy" id="2726185"/>
    <lineage>
        <taxon>Bacteria</taxon>
        <taxon>Bacillati</taxon>
        <taxon>Bacillota</taxon>
        <taxon>Bacilli</taxon>
        <taxon>Bacillales</taxon>
        <taxon>Paenibacillaceae</taxon>
        <taxon>Paenibacillus</taxon>
    </lineage>
</organism>
<evidence type="ECO:0000259" key="7">
    <source>
        <dbReference type="Pfam" id="PF00482"/>
    </source>
</evidence>
<gene>
    <name evidence="8" type="ORF">HGI30_06680</name>
</gene>
<evidence type="ECO:0000313" key="9">
    <source>
        <dbReference type="Proteomes" id="UP000502136"/>
    </source>
</evidence>
<reference evidence="8 9" key="1">
    <citation type="submission" date="2020-04" db="EMBL/GenBank/DDBJ databases">
        <title>Novel Paenibacillus strain UniB2 isolated from commercial digestive syrup.</title>
        <authorList>
            <person name="Thorat V."/>
            <person name="Kirdat K."/>
            <person name="Tiwarekar B."/>
            <person name="Yadav A."/>
        </authorList>
    </citation>
    <scope>NUCLEOTIDE SEQUENCE [LARGE SCALE GENOMIC DNA]</scope>
    <source>
        <strain evidence="8 9">UniB2</strain>
    </source>
</reference>
<comment type="subcellular location">
    <subcellularLocation>
        <location evidence="1">Cell membrane</location>
        <topology evidence="1">Multi-pass membrane protein</topology>
    </subcellularLocation>
</comment>
<evidence type="ECO:0000256" key="5">
    <source>
        <dbReference type="ARBA" id="ARBA00023136"/>
    </source>
</evidence>
<dbReference type="Pfam" id="PF00482">
    <property type="entry name" value="T2SSF"/>
    <property type="match status" value="1"/>
</dbReference>
<name>A0A6H2GV21_9BACL</name>
<dbReference type="AlphaFoldDB" id="A0A6H2GV21"/>
<dbReference type="KEGG" id="palr:HGI30_06680"/>
<dbReference type="PANTHER" id="PTHR35007:SF1">
    <property type="entry name" value="PILUS ASSEMBLY PROTEIN"/>
    <property type="match status" value="1"/>
</dbReference>
<dbReference type="Proteomes" id="UP000502136">
    <property type="component" value="Chromosome"/>
</dbReference>
<keyword evidence="4 6" id="KW-1133">Transmembrane helix</keyword>
<keyword evidence="2" id="KW-1003">Cell membrane</keyword>
<feature type="transmembrane region" description="Helical" evidence="6">
    <location>
        <begin position="92"/>
        <end position="112"/>
    </location>
</feature>
<protein>
    <submittedName>
        <fullName evidence="8">Type II secretion protein F</fullName>
    </submittedName>
</protein>
<feature type="transmembrane region" description="Helical" evidence="6">
    <location>
        <begin position="118"/>
        <end position="135"/>
    </location>
</feature>
<evidence type="ECO:0000256" key="4">
    <source>
        <dbReference type="ARBA" id="ARBA00022989"/>
    </source>
</evidence>
<accession>A0A6H2GV21</accession>
<feature type="transmembrane region" description="Helical" evidence="6">
    <location>
        <begin position="6"/>
        <end position="24"/>
    </location>
</feature>
<proteinExistence type="predicted"/>